<gene>
    <name evidence="3" type="ORF">EMPS_04267</name>
</gene>
<evidence type="ECO:0000313" key="3">
    <source>
        <dbReference type="EMBL" id="GJJ71910.1"/>
    </source>
</evidence>
<dbReference type="AlphaFoldDB" id="A0A9P3H891"/>
<dbReference type="FunFam" id="3.90.640.10:FF:000003">
    <property type="entry name" value="Molecular chaperone DnaK"/>
    <property type="match status" value="1"/>
</dbReference>
<dbReference type="Gene3D" id="3.90.640.10">
    <property type="entry name" value="Actin, Chain A, domain 4"/>
    <property type="match status" value="1"/>
</dbReference>
<keyword evidence="2" id="KW-0067">ATP-binding</keyword>
<evidence type="ECO:0000313" key="4">
    <source>
        <dbReference type="Proteomes" id="UP000827284"/>
    </source>
</evidence>
<dbReference type="SUPFAM" id="SSF100920">
    <property type="entry name" value="Heat shock protein 70kD (HSP70), peptide-binding domain"/>
    <property type="match status" value="1"/>
</dbReference>
<name>A0A9P3H891_9FUNG</name>
<dbReference type="SUPFAM" id="SSF53067">
    <property type="entry name" value="Actin-like ATPase domain"/>
    <property type="match status" value="1"/>
</dbReference>
<comment type="caution">
    <text evidence="3">The sequence shown here is derived from an EMBL/GenBank/DDBJ whole genome shotgun (WGS) entry which is preliminary data.</text>
</comment>
<accession>A0A9P3H891</accession>
<protein>
    <submittedName>
        <fullName evidence="3">Uncharacterized protein</fullName>
    </submittedName>
</protein>
<dbReference type="InterPro" id="IPR013126">
    <property type="entry name" value="Hsp_70_fam"/>
</dbReference>
<dbReference type="Pfam" id="PF00012">
    <property type="entry name" value="HSP70"/>
    <property type="match status" value="1"/>
</dbReference>
<dbReference type="GO" id="GO:0140662">
    <property type="term" value="F:ATP-dependent protein folding chaperone"/>
    <property type="evidence" value="ECO:0007669"/>
    <property type="project" value="InterPro"/>
</dbReference>
<dbReference type="PANTHER" id="PTHR19375">
    <property type="entry name" value="HEAT SHOCK PROTEIN 70KDA"/>
    <property type="match status" value="1"/>
</dbReference>
<reference evidence="3" key="2">
    <citation type="journal article" date="2022" name="Microbiol. Resour. Announc.">
        <title>Whole-Genome Sequence of Entomortierella parvispora E1425, a Mucoromycotan Fungus Associated with Burkholderiaceae-Related Endosymbiotic Bacteria.</title>
        <authorList>
            <person name="Herlambang A."/>
            <person name="Guo Y."/>
            <person name="Takashima Y."/>
            <person name="Narisawa K."/>
            <person name="Ohta H."/>
            <person name="Nishizawa T."/>
        </authorList>
    </citation>
    <scope>NUCLEOTIDE SEQUENCE</scope>
    <source>
        <strain evidence="3">E1425</strain>
    </source>
</reference>
<evidence type="ECO:0000256" key="1">
    <source>
        <dbReference type="ARBA" id="ARBA00022741"/>
    </source>
</evidence>
<dbReference type="InterPro" id="IPR043129">
    <property type="entry name" value="ATPase_NBD"/>
</dbReference>
<dbReference type="Gene3D" id="3.30.420.40">
    <property type="match status" value="2"/>
</dbReference>
<keyword evidence="4" id="KW-1185">Reference proteome</keyword>
<reference evidence="3" key="1">
    <citation type="submission" date="2021-11" db="EMBL/GenBank/DDBJ databases">
        <authorList>
            <person name="Herlambang A."/>
            <person name="Guo Y."/>
            <person name="Takashima Y."/>
            <person name="Nishizawa T."/>
        </authorList>
    </citation>
    <scope>NUCLEOTIDE SEQUENCE</scope>
    <source>
        <strain evidence="3">E1425</strain>
    </source>
</reference>
<dbReference type="GO" id="GO:0005524">
    <property type="term" value="F:ATP binding"/>
    <property type="evidence" value="ECO:0007669"/>
    <property type="project" value="UniProtKB-KW"/>
</dbReference>
<dbReference type="EMBL" id="BQFW01000006">
    <property type="protein sequence ID" value="GJJ71910.1"/>
    <property type="molecule type" value="Genomic_DNA"/>
</dbReference>
<dbReference type="InterPro" id="IPR029047">
    <property type="entry name" value="HSP70_peptide-bd_sf"/>
</dbReference>
<organism evidence="3 4">
    <name type="scientific">Entomortierella parvispora</name>
    <dbReference type="NCBI Taxonomy" id="205924"/>
    <lineage>
        <taxon>Eukaryota</taxon>
        <taxon>Fungi</taxon>
        <taxon>Fungi incertae sedis</taxon>
        <taxon>Mucoromycota</taxon>
        <taxon>Mortierellomycotina</taxon>
        <taxon>Mortierellomycetes</taxon>
        <taxon>Mortierellales</taxon>
        <taxon>Mortierellaceae</taxon>
        <taxon>Entomortierella</taxon>
    </lineage>
</organism>
<proteinExistence type="predicted"/>
<evidence type="ECO:0000256" key="2">
    <source>
        <dbReference type="ARBA" id="ARBA00022840"/>
    </source>
</evidence>
<sequence>MPGPVYSVWTSEGFLLTPAGTDEDLFVHPFNTIFNLKYPLAYSLAYSSAKPSIAGYRVWTMQELTAKYLRKLQIFRESIIGRKVYQLSIVEPPNLDHSDMRNRYEAIRQATYGVHPDTAWPKLTRKSYVSYYPFDLQDDETAVLVYHLGGSTFGVSVTLWDYGIPEYLSSIHDENFGGQDFNQRLVNHLVLVHKKRTSRDLSRDNKFMIQLGREVEKAKQLLSSQNAVRVEIDVSSSSSPAFGDQHNFSKLLTRSQFEDLNKDLFEKTIAAVDRVVIRVFEGQRALTKENMFLGQLELLRIAPAPRGVPQIRVRMEAGYCGNILHLTVIDLATRQTVMKSFSPRSTYNTDEPNVKVERTNPFKYMDSAIWKFAEIVGTKTLLDPA</sequence>
<dbReference type="OrthoDB" id="2430612at2759"/>
<dbReference type="Proteomes" id="UP000827284">
    <property type="component" value="Unassembled WGS sequence"/>
</dbReference>
<keyword evidence="1" id="KW-0547">Nucleotide-binding</keyword>